<reference evidence="1 2" key="1">
    <citation type="submission" date="2021-12" db="EMBL/GenBank/DDBJ databases">
        <title>High titer production of polyol ester of fatty acids by Rhodotorula paludigena BS15 towards product separation-free biomass refinery.</title>
        <authorList>
            <person name="Mano J."/>
            <person name="Ono H."/>
            <person name="Tanaka T."/>
            <person name="Naito K."/>
            <person name="Sushida H."/>
            <person name="Ike M."/>
            <person name="Tokuyasu K."/>
            <person name="Kitaoka M."/>
        </authorList>
    </citation>
    <scope>NUCLEOTIDE SEQUENCE [LARGE SCALE GENOMIC DNA]</scope>
    <source>
        <strain evidence="1 2">BS15</strain>
    </source>
</reference>
<gene>
    <name evidence="1" type="ORF">Rhopal_007568-T1</name>
</gene>
<comment type="caution">
    <text evidence="1">The sequence shown here is derived from an EMBL/GenBank/DDBJ whole genome shotgun (WGS) entry which is preliminary data.</text>
</comment>
<dbReference type="Proteomes" id="UP001342314">
    <property type="component" value="Unassembled WGS sequence"/>
</dbReference>
<protein>
    <submittedName>
        <fullName evidence="1">Uncharacterized protein</fullName>
    </submittedName>
</protein>
<evidence type="ECO:0000313" key="1">
    <source>
        <dbReference type="EMBL" id="GJN94487.1"/>
    </source>
</evidence>
<dbReference type="EMBL" id="BQKY01000017">
    <property type="protein sequence ID" value="GJN94487.1"/>
    <property type="molecule type" value="Genomic_DNA"/>
</dbReference>
<name>A0AAV5GY80_9BASI</name>
<dbReference type="AlphaFoldDB" id="A0AAV5GY80"/>
<organism evidence="1 2">
    <name type="scientific">Rhodotorula paludigena</name>
    <dbReference type="NCBI Taxonomy" id="86838"/>
    <lineage>
        <taxon>Eukaryota</taxon>
        <taxon>Fungi</taxon>
        <taxon>Dikarya</taxon>
        <taxon>Basidiomycota</taxon>
        <taxon>Pucciniomycotina</taxon>
        <taxon>Microbotryomycetes</taxon>
        <taxon>Sporidiobolales</taxon>
        <taxon>Sporidiobolaceae</taxon>
        <taxon>Rhodotorula</taxon>
    </lineage>
</organism>
<keyword evidence="2" id="KW-1185">Reference proteome</keyword>
<sequence length="143" mass="16761">MPELMSDVDLDPFQRAKQKRKKAVEGFMPREKDGLCKSWSPMNEEAHLFCARLTMQMVSELGVGLCWVQTRPSRDFFVNTALPTHACKDLPFDWDRKPEETDQFWKWEGEKRKEMLLDVDGYKWYPLTVGASALFLHYNVVNV</sequence>
<accession>A0AAV5GY80</accession>
<proteinExistence type="predicted"/>
<evidence type="ECO:0000313" key="2">
    <source>
        <dbReference type="Proteomes" id="UP001342314"/>
    </source>
</evidence>